<evidence type="ECO:0000256" key="1">
    <source>
        <dbReference type="SAM" id="MobiDB-lite"/>
    </source>
</evidence>
<reference evidence="2 3" key="1">
    <citation type="submission" date="2007-06" db="EMBL/GenBank/DDBJ databases">
        <title>The Genome Sequence of Coccidioides posadasii RMSCC_3488.</title>
        <authorList>
            <consortium name="Coccidioides Genome Resources Consortium"/>
            <consortium name="The Broad Institute Genome Sequencing Platform"/>
            <person name="Henn M.R."/>
            <person name="Sykes S."/>
            <person name="Young S."/>
            <person name="Jaffe D."/>
            <person name="Berlin A."/>
            <person name="Alvarez P."/>
            <person name="Butler J."/>
            <person name="Gnerre S."/>
            <person name="Grabherr M."/>
            <person name="Mauceli E."/>
            <person name="Brockman W."/>
            <person name="Kodira C."/>
            <person name="Alvarado L."/>
            <person name="Zeng Q."/>
            <person name="Crawford M."/>
            <person name="Antoine C."/>
            <person name="Devon K."/>
            <person name="Galgiani J."/>
            <person name="Orsborn K."/>
            <person name="Lewis M.L."/>
            <person name="Nusbaum C."/>
            <person name="Galagan J."/>
            <person name="Birren B."/>
        </authorList>
    </citation>
    <scope>NUCLEOTIDE SEQUENCE [LARGE SCALE GENOMIC DNA]</scope>
    <source>
        <strain evidence="2 3">RMSCC 3488</strain>
    </source>
</reference>
<proteinExistence type="predicted"/>
<dbReference type="EMBL" id="DS268114">
    <property type="protein sequence ID" value="KMM72586.1"/>
    <property type="molecule type" value="Genomic_DNA"/>
</dbReference>
<dbReference type="Proteomes" id="UP000054567">
    <property type="component" value="Unassembled WGS sequence"/>
</dbReference>
<evidence type="ECO:0000313" key="3">
    <source>
        <dbReference type="Proteomes" id="UP000054567"/>
    </source>
</evidence>
<reference evidence="3" key="3">
    <citation type="journal article" date="2010" name="Genome Res.">
        <title>Population genomic sequencing of Coccidioides fungi reveals recent hybridization and transposon control.</title>
        <authorList>
            <person name="Neafsey D.E."/>
            <person name="Barker B.M."/>
            <person name="Sharpton T.J."/>
            <person name="Stajich J.E."/>
            <person name="Park D.J."/>
            <person name="Whiston E."/>
            <person name="Hung C.-Y."/>
            <person name="McMahan C."/>
            <person name="White J."/>
            <person name="Sykes S."/>
            <person name="Heiman D."/>
            <person name="Young S."/>
            <person name="Zeng Q."/>
            <person name="Abouelleil A."/>
            <person name="Aftuck L."/>
            <person name="Bessette D."/>
            <person name="Brown A."/>
            <person name="FitzGerald M."/>
            <person name="Lui A."/>
            <person name="Macdonald J.P."/>
            <person name="Priest M."/>
            <person name="Orbach M.J."/>
            <person name="Galgiani J.N."/>
            <person name="Kirkland T.N."/>
            <person name="Cole G.T."/>
            <person name="Birren B.W."/>
            <person name="Henn M.R."/>
            <person name="Taylor J.W."/>
            <person name="Rounsley S.D."/>
        </authorList>
    </citation>
    <scope>NUCLEOTIDE SEQUENCE [LARGE SCALE GENOMIC DNA]</scope>
    <source>
        <strain evidence="3">RMSCC 3488</strain>
    </source>
</reference>
<dbReference type="VEuPathDB" id="FungiDB:CPAG_08880"/>
<gene>
    <name evidence="2" type="ORF">CPAG_08880</name>
</gene>
<reference evidence="3" key="2">
    <citation type="journal article" date="2009" name="Genome Res.">
        <title>Comparative genomic analyses of the human fungal pathogens Coccidioides and their relatives.</title>
        <authorList>
            <person name="Sharpton T.J."/>
            <person name="Stajich J.E."/>
            <person name="Rounsley S.D."/>
            <person name="Gardner M.J."/>
            <person name="Wortman J.R."/>
            <person name="Jordar V.S."/>
            <person name="Maiti R."/>
            <person name="Kodira C.D."/>
            <person name="Neafsey D.E."/>
            <person name="Zeng Q."/>
            <person name="Hung C.-Y."/>
            <person name="McMahan C."/>
            <person name="Muszewska A."/>
            <person name="Grynberg M."/>
            <person name="Mandel M.A."/>
            <person name="Kellner E.M."/>
            <person name="Barker B.M."/>
            <person name="Galgiani J.N."/>
            <person name="Orbach M.J."/>
            <person name="Kirkland T.N."/>
            <person name="Cole G.T."/>
            <person name="Henn M.R."/>
            <person name="Birren B.W."/>
            <person name="Taylor J.W."/>
        </authorList>
    </citation>
    <scope>NUCLEOTIDE SEQUENCE [LARGE SCALE GENOMIC DNA]</scope>
    <source>
        <strain evidence="3">RMSCC 3488</strain>
    </source>
</reference>
<organism evidence="2 3">
    <name type="scientific">Coccidioides posadasii RMSCC 3488</name>
    <dbReference type="NCBI Taxonomy" id="454284"/>
    <lineage>
        <taxon>Eukaryota</taxon>
        <taxon>Fungi</taxon>
        <taxon>Dikarya</taxon>
        <taxon>Ascomycota</taxon>
        <taxon>Pezizomycotina</taxon>
        <taxon>Eurotiomycetes</taxon>
        <taxon>Eurotiomycetidae</taxon>
        <taxon>Onygenales</taxon>
        <taxon>Onygenaceae</taxon>
        <taxon>Coccidioides</taxon>
    </lineage>
</organism>
<sequence>MTVLRASPFAKLAGNREILSIKGLDELGQTELSRHQAFSHQDYILSSRKFPSLQVSHPQSSHQSVAIAFRPPFTFYLPYLNVPYTNSSFAKMCVQWWEKFECGCTALVGNVESCSSMQASGNQSSGTKYSGSQGNQGSGSQCPKNPGVEMRKKYTIRPGNCVKHGGSG</sequence>
<dbReference type="AlphaFoldDB" id="A0A0J6FHF3"/>
<name>A0A0J6FHF3_COCPO</name>
<evidence type="ECO:0000313" key="2">
    <source>
        <dbReference type="EMBL" id="KMM72586.1"/>
    </source>
</evidence>
<feature type="region of interest" description="Disordered" evidence="1">
    <location>
        <begin position="122"/>
        <end position="151"/>
    </location>
</feature>
<feature type="compositionally biased region" description="Low complexity" evidence="1">
    <location>
        <begin position="130"/>
        <end position="141"/>
    </location>
</feature>
<accession>A0A0J6FHF3</accession>
<protein>
    <submittedName>
        <fullName evidence="2">Uncharacterized protein</fullName>
    </submittedName>
</protein>